<keyword evidence="9" id="KW-1185">Reference proteome</keyword>
<dbReference type="InterPro" id="IPR036390">
    <property type="entry name" value="WH_DNA-bd_sf"/>
</dbReference>
<evidence type="ECO:0000313" key="10">
    <source>
        <dbReference type="RefSeq" id="XP_027082906.1"/>
    </source>
</evidence>
<dbReference type="Gene3D" id="3.40.50.300">
    <property type="entry name" value="P-loop containing nucleotide triphosphate hydrolases"/>
    <property type="match status" value="1"/>
</dbReference>
<dbReference type="Proteomes" id="UP001652660">
    <property type="component" value="Chromosome 8c"/>
</dbReference>
<dbReference type="GeneID" id="113705298"/>
<keyword evidence="3" id="KW-0677">Repeat</keyword>
<reference evidence="9" key="1">
    <citation type="journal article" date="2025" name="Foods">
        <title>Unveiling the Microbial Signatures of Arabica Coffee Cherries: Insights into Ripeness Specific Diversity, Functional Traits, and Implications for Quality and Safety.</title>
        <authorList>
            <consortium name="RefSeq"/>
            <person name="Tenea G.N."/>
            <person name="Cifuentes V."/>
            <person name="Reyes P."/>
            <person name="Cevallos-Vallejos M."/>
        </authorList>
    </citation>
    <scope>NUCLEOTIDE SEQUENCE [LARGE SCALE GENOMIC DNA]</scope>
</reference>
<dbReference type="EC" id="3.2.2.6" evidence="1"/>
<accession>A0A6P6TYN3</accession>
<dbReference type="FunFam" id="3.40.50.10140:FF:000007">
    <property type="entry name" value="Disease resistance protein (TIR-NBS-LRR class)"/>
    <property type="match status" value="1"/>
</dbReference>
<dbReference type="Gene3D" id="3.80.10.10">
    <property type="entry name" value="Ribonuclease Inhibitor"/>
    <property type="match status" value="2"/>
</dbReference>
<dbReference type="InterPro" id="IPR027417">
    <property type="entry name" value="P-loop_NTPase"/>
</dbReference>
<keyword evidence="6" id="KW-0520">NAD</keyword>
<dbReference type="PROSITE" id="PS50104">
    <property type="entry name" value="TIR"/>
    <property type="match status" value="1"/>
</dbReference>
<proteinExistence type="predicted"/>
<dbReference type="InterPro" id="IPR035897">
    <property type="entry name" value="Toll_tir_struct_dom_sf"/>
</dbReference>
<dbReference type="SUPFAM" id="SSF52058">
    <property type="entry name" value="L domain-like"/>
    <property type="match status" value="1"/>
</dbReference>
<dbReference type="InterPro" id="IPR044974">
    <property type="entry name" value="Disease_R_plants"/>
</dbReference>
<dbReference type="Gene3D" id="3.40.50.10140">
    <property type="entry name" value="Toll/interleukin-1 receptor homology (TIR) domain"/>
    <property type="match status" value="1"/>
</dbReference>
<dbReference type="PANTHER" id="PTHR11017">
    <property type="entry name" value="LEUCINE-RICH REPEAT-CONTAINING PROTEIN"/>
    <property type="match status" value="1"/>
</dbReference>
<dbReference type="RefSeq" id="XP_027082906.1">
    <property type="nucleotide sequence ID" value="XM_027227105.2"/>
</dbReference>
<dbReference type="GO" id="GO:0043531">
    <property type="term" value="F:ADP binding"/>
    <property type="evidence" value="ECO:0007669"/>
    <property type="project" value="InterPro"/>
</dbReference>
<name>A0A6P6TYN3_COFAR</name>
<dbReference type="InterPro" id="IPR000157">
    <property type="entry name" value="TIR_dom"/>
</dbReference>
<dbReference type="GO" id="GO:0061809">
    <property type="term" value="F:NAD+ nucleosidase activity, cyclic ADP-ribose generating"/>
    <property type="evidence" value="ECO:0007669"/>
    <property type="project" value="UniProtKB-EC"/>
</dbReference>
<keyword evidence="2" id="KW-0433">Leucine-rich repeat</keyword>
<reference evidence="10" key="2">
    <citation type="submission" date="2025-08" db="UniProtKB">
        <authorList>
            <consortium name="RefSeq"/>
        </authorList>
    </citation>
    <scope>IDENTIFICATION</scope>
    <source>
        <tissue evidence="10">Leaves</tissue>
    </source>
</reference>
<evidence type="ECO:0000256" key="4">
    <source>
        <dbReference type="ARBA" id="ARBA00022801"/>
    </source>
</evidence>
<dbReference type="OrthoDB" id="1357022at2759"/>
<dbReference type="InterPro" id="IPR042197">
    <property type="entry name" value="Apaf_helical"/>
</dbReference>
<evidence type="ECO:0000256" key="2">
    <source>
        <dbReference type="ARBA" id="ARBA00022614"/>
    </source>
</evidence>
<dbReference type="InterPro" id="IPR045344">
    <property type="entry name" value="C-JID"/>
</dbReference>
<dbReference type="SUPFAM" id="SSF46785">
    <property type="entry name" value="Winged helix' DNA-binding domain"/>
    <property type="match status" value="1"/>
</dbReference>
<gene>
    <name evidence="10" type="primary">LOC113705298</name>
</gene>
<dbReference type="PRINTS" id="PR00364">
    <property type="entry name" value="DISEASERSIST"/>
</dbReference>
<protein>
    <recommendedName>
        <fullName evidence="1">ADP-ribosyl cyclase/cyclic ADP-ribose hydrolase</fullName>
        <ecNumber evidence="1">3.2.2.6</ecNumber>
    </recommendedName>
</protein>
<dbReference type="Pfam" id="PF20160">
    <property type="entry name" value="C-JID"/>
    <property type="match status" value="1"/>
</dbReference>
<sequence length="1186" mass="133785">MDLRSFIEQEMRNIASSSSSSSAFTPKWTYDVFLSFRGEDVRKSFVDFLYSALQQKGIYTFKDDEKLERGRSISPALLQAIKESRIAVIIFSENYATSSWCLDELAEIIDCKHVLGQTVLPVFYYVDPSVVRRQKGSFDRAFVKHDEIEDKERIQKWRAALTEAASISGWDVPNTADGHESKCIQEIVEYVVAKLERVDAIEAKNQVGIDSRVQKVNALLNLGSGKVQFIGIWGMSGIGKTTIARAVFDRISTHFEGAIFLEDVRKQSESLKNLQEETLSKTICLKDLRISSVFGGSNMIRRRLCNTKVLIVLDDVDCLDQLEALAGKHDWFGAGSRIIITTKDKHLLVTHGVDEIHEVELLNQSEAIQLFSWHAFKKDYPAKGYEELSKKIVHSAGCLPLALKVLGSFLYGREMAEWRSEVERLKRIPEDEIIEKLKVSFNGLREVEKEIFLDIACFFEGKKKEYIRRVLDSFDFYPDIGIKVLIEKSLVTVFGGRILMHCLIQEMGWHIVRQKAPDEPGKHSRLWVAEEICDVLARDKATENIVGMWLDLPTPQDVVIKNEAFEKMKKLRLLKINNACVSHCPNCIPNGIRWLDWHGYPSKSLPQSFQAEKLVGLNLQYSRIIHLWKGIKSLDKLKYIDLSYSQKLIRMPDFTGIPNLERLILEGCSSLASLPSSLCRLKCLEALILSGCSKLDELPEELGHALSLKELYVDGTAISKPPSSIVHLKNLKTLSFRGCKAMASRIWRAFLPSWLLGQKSQVSTGLVFPSVSGLNSLAKLDLSDCNLSDKELPCDLGSLSSLVELNLGKNNFTSISAASIKNLSRLRILELVGCKRLEILPELPPCIEEVYADNCTSLQSATDLTKHGLLHRVSFSNCFKLLQDERTSSMIYATWNHMLKKFSLVEGGSFSICLPGGSIPSWFTYQNSGPSITIELPPNWYNNEFMGFAVCVVSDLIRTPFLLELQWRELLQKIPGFPVQFTLIDKEMNRFCYVFTMAFVGAENNIDSEHTCLGYLPFDNILDALAFTRRRNGSLLHLWPNSLRSPNDWTCIEASAQADVKECLAFKEWGISLVYENDVRQNSELLMVPQSSELGERRFSSNVIVNRLKSSRRRRGLEALPGFPSELIQIGDPSVQMPARVDAVHVFPTVATDLPSLVSDVHRVGGSIGGCDTITTRTGSCYSYYY</sequence>
<dbReference type="InterPro" id="IPR002182">
    <property type="entry name" value="NB-ARC"/>
</dbReference>
<keyword evidence="5" id="KW-0611">Plant defense</keyword>
<dbReference type="GO" id="GO:0006952">
    <property type="term" value="P:defense response"/>
    <property type="evidence" value="ECO:0007669"/>
    <property type="project" value="UniProtKB-KW"/>
</dbReference>
<evidence type="ECO:0000256" key="3">
    <source>
        <dbReference type="ARBA" id="ARBA00022737"/>
    </source>
</evidence>
<dbReference type="Pfam" id="PF00931">
    <property type="entry name" value="NB-ARC"/>
    <property type="match status" value="1"/>
</dbReference>
<evidence type="ECO:0000313" key="9">
    <source>
        <dbReference type="Proteomes" id="UP001652660"/>
    </source>
</evidence>
<feature type="domain" description="TIR" evidence="8">
    <location>
        <begin position="28"/>
        <end position="195"/>
    </location>
</feature>
<comment type="catalytic activity">
    <reaction evidence="7">
        <text>NAD(+) + H2O = ADP-D-ribose + nicotinamide + H(+)</text>
        <dbReference type="Rhea" id="RHEA:16301"/>
        <dbReference type="ChEBI" id="CHEBI:15377"/>
        <dbReference type="ChEBI" id="CHEBI:15378"/>
        <dbReference type="ChEBI" id="CHEBI:17154"/>
        <dbReference type="ChEBI" id="CHEBI:57540"/>
        <dbReference type="ChEBI" id="CHEBI:57967"/>
        <dbReference type="EC" id="3.2.2.6"/>
    </reaction>
    <physiologicalReaction direction="left-to-right" evidence="7">
        <dbReference type="Rhea" id="RHEA:16302"/>
    </physiologicalReaction>
</comment>
<evidence type="ECO:0000256" key="5">
    <source>
        <dbReference type="ARBA" id="ARBA00022821"/>
    </source>
</evidence>
<dbReference type="AlphaFoldDB" id="A0A6P6TYN3"/>
<dbReference type="Pfam" id="PF23282">
    <property type="entry name" value="WHD_ROQ1"/>
    <property type="match status" value="1"/>
</dbReference>
<evidence type="ECO:0000256" key="6">
    <source>
        <dbReference type="ARBA" id="ARBA00023027"/>
    </source>
</evidence>
<dbReference type="Pfam" id="PF01582">
    <property type="entry name" value="TIR"/>
    <property type="match status" value="1"/>
</dbReference>
<evidence type="ECO:0000256" key="1">
    <source>
        <dbReference type="ARBA" id="ARBA00011982"/>
    </source>
</evidence>
<dbReference type="InterPro" id="IPR058192">
    <property type="entry name" value="WHD_ROQ1-like"/>
</dbReference>
<dbReference type="SUPFAM" id="SSF52200">
    <property type="entry name" value="Toll/Interleukin receptor TIR domain"/>
    <property type="match status" value="1"/>
</dbReference>
<dbReference type="GO" id="GO:0007165">
    <property type="term" value="P:signal transduction"/>
    <property type="evidence" value="ECO:0007669"/>
    <property type="project" value="InterPro"/>
</dbReference>
<dbReference type="PANTHER" id="PTHR11017:SF573">
    <property type="entry name" value="ADP-RIBOSYL CYCLASE_CYCLIC ADP-RIBOSE HYDROLASE"/>
    <property type="match status" value="1"/>
</dbReference>
<dbReference type="Gene3D" id="1.10.8.430">
    <property type="entry name" value="Helical domain of apoptotic protease-activating factors"/>
    <property type="match status" value="1"/>
</dbReference>
<dbReference type="SMART" id="SM00255">
    <property type="entry name" value="TIR"/>
    <property type="match status" value="1"/>
</dbReference>
<dbReference type="InterPro" id="IPR032675">
    <property type="entry name" value="LRR_dom_sf"/>
</dbReference>
<organism evidence="9 10">
    <name type="scientific">Coffea arabica</name>
    <name type="common">Arabian coffee</name>
    <dbReference type="NCBI Taxonomy" id="13443"/>
    <lineage>
        <taxon>Eukaryota</taxon>
        <taxon>Viridiplantae</taxon>
        <taxon>Streptophyta</taxon>
        <taxon>Embryophyta</taxon>
        <taxon>Tracheophyta</taxon>
        <taxon>Spermatophyta</taxon>
        <taxon>Magnoliopsida</taxon>
        <taxon>eudicotyledons</taxon>
        <taxon>Gunneridae</taxon>
        <taxon>Pentapetalae</taxon>
        <taxon>asterids</taxon>
        <taxon>lamiids</taxon>
        <taxon>Gentianales</taxon>
        <taxon>Rubiaceae</taxon>
        <taxon>Ixoroideae</taxon>
        <taxon>Gardenieae complex</taxon>
        <taxon>Bertiereae - Coffeeae clade</taxon>
        <taxon>Coffeeae</taxon>
        <taxon>Coffea</taxon>
    </lineage>
</organism>
<keyword evidence="4" id="KW-0378">Hydrolase</keyword>
<evidence type="ECO:0000256" key="7">
    <source>
        <dbReference type="ARBA" id="ARBA00047304"/>
    </source>
</evidence>
<dbReference type="SUPFAM" id="SSF52540">
    <property type="entry name" value="P-loop containing nucleoside triphosphate hydrolases"/>
    <property type="match status" value="1"/>
</dbReference>
<evidence type="ECO:0000259" key="8">
    <source>
        <dbReference type="PROSITE" id="PS50104"/>
    </source>
</evidence>